<organism evidence="3 4">
    <name type="scientific">Testicularia cyperi</name>
    <dbReference type="NCBI Taxonomy" id="1882483"/>
    <lineage>
        <taxon>Eukaryota</taxon>
        <taxon>Fungi</taxon>
        <taxon>Dikarya</taxon>
        <taxon>Basidiomycota</taxon>
        <taxon>Ustilaginomycotina</taxon>
        <taxon>Ustilaginomycetes</taxon>
        <taxon>Ustilaginales</taxon>
        <taxon>Anthracoideaceae</taxon>
        <taxon>Testicularia</taxon>
    </lineage>
</organism>
<evidence type="ECO:0000256" key="1">
    <source>
        <dbReference type="SAM" id="MobiDB-lite"/>
    </source>
</evidence>
<feature type="region of interest" description="Disordered" evidence="1">
    <location>
        <begin position="394"/>
        <end position="436"/>
    </location>
</feature>
<feature type="compositionally biased region" description="Low complexity" evidence="1">
    <location>
        <begin position="400"/>
        <end position="421"/>
    </location>
</feature>
<sequence length="828" mass="88029">MAASRLDAASASLAGPLSAKISQPATKWLVLAGVGSVSALLASRFAPSLLPSNQPDKGDKKSPTSPPPPSTTPTAQASSTSIITSSVTPTTSRSKKDRVKDEAIPVAIFWDVDNCAPPTGSSGRSVALAVRKSIQSLEVGPIVSFKAYLELSSETNIPNAAQVQLRSELQGCGVSLIDTPKSGRKDVADKMMITDLLAFAIDQPAPATIVLISGDRDFAYPLGLLRNRGYEVVLIVPPIGAVPILEASANVVLTWRQDVLGIERNQAGKPYSNYTEKSQNIQSDMAADPHQQQNSSTALPPDKPPGALRHHDRRPSNRTLEVFRPLISLLEQLRKEGVRKPLRSTVAARLIQMDRGLFVRAGASRWAEYAAVAEAAGIVTLGASGGPGTEWVSLTDTSRPPTKTLTASPTPSTAPNTIAPSRNKVTAPAPPQSNQHVTLHRDQRAFLPLIEICKERKAQGDLRPLCSYVGVQLSLMAKKGGPDPYVMAGVSSWKEYIAAAERVSVARTAMTDKEGVLSVAVNPIFLNAQINPVNTTSAAVRDGDFRSAAPSSLNKNATTGTLTASLAKRPMMDSTPKGGFTGSAPSVDASDATHVHFNGVSIPHVFGPICELLQQQISEGRPFSTDYFVQSILGSSRAASSAPGNVRSADEFHEYLETAVAMKIITTEPGLKPGVRHIRLHPRLVRPIFTSIKSSQSSHTASTEERDSDAWEDDEDSVETEGLLRGKSKTCSQLNSHSTTLETPRYNERQVEALRKETSEKLASLSRTASSEGSTASGPVPHQDSVRFGPLLKGISAVVNAAASDASQAASLATGIPKVHPRPLLLSF</sequence>
<feature type="compositionally biased region" description="Polar residues" evidence="1">
    <location>
        <begin position="691"/>
        <end position="701"/>
    </location>
</feature>
<dbReference type="GO" id="GO:1905762">
    <property type="term" value="F:CCR4-NOT complex binding"/>
    <property type="evidence" value="ECO:0007669"/>
    <property type="project" value="TreeGrafter"/>
</dbReference>
<dbReference type="PANTHER" id="PTHR14379:SF3">
    <property type="entry name" value="MEIOSIS REGULATOR AND MRNA STABILITY FACTOR 1"/>
    <property type="match status" value="1"/>
</dbReference>
<feature type="compositionally biased region" description="Low complexity" evidence="1">
    <location>
        <begin position="72"/>
        <end position="92"/>
    </location>
</feature>
<dbReference type="GO" id="GO:0005777">
    <property type="term" value="C:peroxisome"/>
    <property type="evidence" value="ECO:0007669"/>
    <property type="project" value="InterPro"/>
</dbReference>
<reference evidence="3 4" key="1">
    <citation type="journal article" date="2018" name="Mol. Biol. Evol.">
        <title>Broad Genomic Sampling Reveals a Smut Pathogenic Ancestry of the Fungal Clade Ustilaginomycotina.</title>
        <authorList>
            <person name="Kijpornyongpan T."/>
            <person name="Mondo S.J."/>
            <person name="Barry K."/>
            <person name="Sandor L."/>
            <person name="Lee J."/>
            <person name="Lipzen A."/>
            <person name="Pangilinan J."/>
            <person name="LaButti K."/>
            <person name="Hainaut M."/>
            <person name="Henrissat B."/>
            <person name="Grigoriev I.V."/>
            <person name="Spatafora J.W."/>
            <person name="Aime M.C."/>
        </authorList>
    </citation>
    <scope>NUCLEOTIDE SEQUENCE [LARGE SCALE GENOMIC DNA]</scope>
    <source>
        <strain evidence="3 4">MCA 3645</strain>
    </source>
</reference>
<dbReference type="Gene3D" id="3.40.50.1010">
    <property type="entry name" value="5'-nuclease"/>
    <property type="match status" value="1"/>
</dbReference>
<accession>A0A317XVY5</accession>
<dbReference type="AlphaFoldDB" id="A0A317XVY5"/>
<proteinExistence type="predicted"/>
<feature type="domain" description="NYN" evidence="2">
    <location>
        <begin position="106"/>
        <end position="237"/>
    </location>
</feature>
<feature type="compositionally biased region" description="Polar residues" evidence="1">
    <location>
        <begin position="729"/>
        <end position="742"/>
    </location>
</feature>
<feature type="compositionally biased region" description="Acidic residues" evidence="1">
    <location>
        <begin position="710"/>
        <end position="719"/>
    </location>
</feature>
<dbReference type="Pfam" id="PF01936">
    <property type="entry name" value="NYN"/>
    <property type="match status" value="1"/>
</dbReference>
<dbReference type="InterPro" id="IPR024768">
    <property type="entry name" value="Marf1"/>
</dbReference>
<feature type="compositionally biased region" description="Basic and acidic residues" evidence="1">
    <location>
        <begin position="745"/>
        <end position="760"/>
    </location>
</feature>
<dbReference type="Proteomes" id="UP000246740">
    <property type="component" value="Unassembled WGS sequence"/>
</dbReference>
<dbReference type="CDD" id="cd10910">
    <property type="entry name" value="PIN_limkain_b1_N_like"/>
    <property type="match status" value="1"/>
</dbReference>
<feature type="region of interest" description="Disordered" evidence="1">
    <location>
        <begin position="48"/>
        <end position="98"/>
    </location>
</feature>
<gene>
    <name evidence="3" type="ORF">BCV70DRAFT_198901</name>
</gene>
<evidence type="ECO:0000259" key="2">
    <source>
        <dbReference type="Pfam" id="PF01936"/>
    </source>
</evidence>
<dbReference type="GO" id="GO:0004540">
    <property type="term" value="F:RNA nuclease activity"/>
    <property type="evidence" value="ECO:0007669"/>
    <property type="project" value="InterPro"/>
</dbReference>
<dbReference type="STRING" id="1882483.A0A317XVY5"/>
<name>A0A317XVY5_9BASI</name>
<evidence type="ECO:0000313" key="3">
    <source>
        <dbReference type="EMBL" id="PWZ01471.1"/>
    </source>
</evidence>
<evidence type="ECO:0000313" key="4">
    <source>
        <dbReference type="Proteomes" id="UP000246740"/>
    </source>
</evidence>
<dbReference type="EMBL" id="KZ819190">
    <property type="protein sequence ID" value="PWZ01471.1"/>
    <property type="molecule type" value="Genomic_DNA"/>
</dbReference>
<dbReference type="InParanoid" id="A0A317XVY5"/>
<feature type="region of interest" description="Disordered" evidence="1">
    <location>
        <begin position="691"/>
        <end position="785"/>
    </location>
</feature>
<feature type="region of interest" description="Disordered" evidence="1">
    <location>
        <begin position="284"/>
        <end position="315"/>
    </location>
</feature>
<dbReference type="InterPro" id="IPR021139">
    <property type="entry name" value="NYN"/>
</dbReference>
<feature type="compositionally biased region" description="Polar residues" evidence="1">
    <location>
        <begin position="765"/>
        <end position="777"/>
    </location>
</feature>
<dbReference type="OrthoDB" id="549353at2759"/>
<protein>
    <recommendedName>
        <fullName evidence="2">NYN domain-containing protein</fullName>
    </recommendedName>
</protein>
<keyword evidence="4" id="KW-1185">Reference proteome</keyword>
<dbReference type="PANTHER" id="PTHR14379">
    <property type="entry name" value="LIMKAIN B LKAP"/>
    <property type="match status" value="1"/>
</dbReference>
<dbReference type="GO" id="GO:0010468">
    <property type="term" value="P:regulation of gene expression"/>
    <property type="evidence" value="ECO:0007669"/>
    <property type="project" value="InterPro"/>
</dbReference>